<proteinExistence type="predicted"/>
<dbReference type="AlphaFoldDB" id="A0A8S9MF76"/>
<name>A0A8S9MF76_BRACR</name>
<protein>
    <submittedName>
        <fullName evidence="1">Uncharacterized protein</fullName>
    </submittedName>
</protein>
<evidence type="ECO:0000313" key="1">
    <source>
        <dbReference type="EMBL" id="KAF2615866.1"/>
    </source>
</evidence>
<accession>A0A8S9MF76</accession>
<dbReference type="EMBL" id="QGKY02000089">
    <property type="protein sequence ID" value="KAF2615866.1"/>
    <property type="molecule type" value="Genomic_DNA"/>
</dbReference>
<sequence length="84" mass="9494">MTIGCRNRTSKIRYELRRTDAGRFLSGRVAEDYRELVSSRGRLRLVGDLFASRNAGKNNLGFFGIRVPKDQDGAAYCFCKCGRV</sequence>
<gene>
    <name evidence="1" type="ORF">F2Q70_00013737</name>
</gene>
<comment type="caution">
    <text evidence="1">The sequence shown here is derived from an EMBL/GenBank/DDBJ whole genome shotgun (WGS) entry which is preliminary data.</text>
</comment>
<organism evidence="1">
    <name type="scientific">Brassica cretica</name>
    <name type="common">Mustard</name>
    <dbReference type="NCBI Taxonomy" id="69181"/>
    <lineage>
        <taxon>Eukaryota</taxon>
        <taxon>Viridiplantae</taxon>
        <taxon>Streptophyta</taxon>
        <taxon>Embryophyta</taxon>
        <taxon>Tracheophyta</taxon>
        <taxon>Spermatophyta</taxon>
        <taxon>Magnoliopsida</taxon>
        <taxon>eudicotyledons</taxon>
        <taxon>Gunneridae</taxon>
        <taxon>Pentapetalae</taxon>
        <taxon>rosids</taxon>
        <taxon>malvids</taxon>
        <taxon>Brassicales</taxon>
        <taxon>Brassicaceae</taxon>
        <taxon>Brassiceae</taxon>
        <taxon>Brassica</taxon>
    </lineage>
</organism>
<reference evidence="1" key="1">
    <citation type="submission" date="2019-12" db="EMBL/GenBank/DDBJ databases">
        <title>Genome sequencing and annotation of Brassica cretica.</title>
        <authorList>
            <person name="Studholme D.J."/>
            <person name="Sarris P.F."/>
        </authorList>
    </citation>
    <scope>NUCLEOTIDE SEQUENCE</scope>
    <source>
        <strain evidence="1">PFS-102/07</strain>
        <tissue evidence="1">Leaf</tissue>
    </source>
</reference>